<dbReference type="AlphaFoldDB" id="A0A2S6IGB3"/>
<dbReference type="EMBL" id="PTJE01000007">
    <property type="protein sequence ID" value="PPK93241.1"/>
    <property type="molecule type" value="Genomic_DNA"/>
</dbReference>
<keyword evidence="1" id="KW-0812">Transmembrane</keyword>
<keyword evidence="1" id="KW-1133">Transmembrane helix</keyword>
<keyword evidence="1" id="KW-0472">Membrane</keyword>
<name>A0A2S6IGB3_9FLAO</name>
<sequence>MKKIFRFLLKSILAILAIVLIAVITLKLIYNEDVPQGTSGKPADDLAFKILDAIDHKQFTEAREIHWTFRGVNRYEWKVQQNLVDVYWDDYRVSYQTQYPKISFAFKDGKRIEGQEKDNAIAYAAKNFNNDSFWVVAPHKILDIGTTRQLITEDGKEKLLVTYNSGGTTPGDAYLWEVDENYRPTSFKMWVSILPLDGLEAKWSDWEMTAGDFPLAQKRSILGITIPVTDIKVIP</sequence>
<gene>
    <name evidence="2" type="ORF">LY01_02526</name>
</gene>
<dbReference type="RefSeq" id="WP_245890726.1">
    <property type="nucleotide sequence ID" value="NZ_MQVW01000012.1"/>
</dbReference>
<keyword evidence="3" id="KW-1185">Reference proteome</keyword>
<reference evidence="2 3" key="1">
    <citation type="submission" date="2018-02" db="EMBL/GenBank/DDBJ databases">
        <title>Genomic Encyclopedia of Archaeal and Bacterial Type Strains, Phase II (KMG-II): from individual species to whole genera.</title>
        <authorList>
            <person name="Goeker M."/>
        </authorList>
    </citation>
    <scope>NUCLEOTIDE SEQUENCE [LARGE SCALE GENOMIC DNA]</scope>
    <source>
        <strain evidence="2 3">DSM 16809</strain>
    </source>
</reference>
<proteinExistence type="predicted"/>
<dbReference type="Proteomes" id="UP000239002">
    <property type="component" value="Unassembled WGS sequence"/>
</dbReference>
<feature type="transmembrane region" description="Helical" evidence="1">
    <location>
        <begin position="7"/>
        <end position="30"/>
    </location>
</feature>
<evidence type="ECO:0000256" key="1">
    <source>
        <dbReference type="SAM" id="Phobius"/>
    </source>
</evidence>
<evidence type="ECO:0000313" key="2">
    <source>
        <dbReference type="EMBL" id="PPK93241.1"/>
    </source>
</evidence>
<evidence type="ECO:0000313" key="3">
    <source>
        <dbReference type="Proteomes" id="UP000239002"/>
    </source>
</evidence>
<protein>
    <submittedName>
        <fullName evidence="2">Uncharacterized protein</fullName>
    </submittedName>
</protein>
<accession>A0A2S6IGB3</accession>
<comment type="caution">
    <text evidence="2">The sequence shown here is derived from an EMBL/GenBank/DDBJ whole genome shotgun (WGS) entry which is preliminary data.</text>
</comment>
<organism evidence="2 3">
    <name type="scientific">Nonlabens xylanidelens</name>
    <dbReference type="NCBI Taxonomy" id="191564"/>
    <lineage>
        <taxon>Bacteria</taxon>
        <taxon>Pseudomonadati</taxon>
        <taxon>Bacteroidota</taxon>
        <taxon>Flavobacteriia</taxon>
        <taxon>Flavobacteriales</taxon>
        <taxon>Flavobacteriaceae</taxon>
        <taxon>Nonlabens</taxon>
    </lineage>
</organism>